<evidence type="ECO:0000256" key="5">
    <source>
        <dbReference type="ARBA" id="ARBA00022692"/>
    </source>
</evidence>
<evidence type="ECO:0000256" key="7">
    <source>
        <dbReference type="ARBA" id="ARBA00023237"/>
    </source>
</evidence>
<sequence length="474" mass="50312">MGILGAGARLRRGCVAFATAVALTLPAVAAKADNLADALIGAYNSSGLLEQNRALLRASDEDFAIAVSRLRPIIDYTVSMTQNYSGSALTSSRFNSRTTSPMAARLSLTWTLLDNGVRFYGIEQARETILATRQDLIAIEQQVLLRATAAYVNVLLQTDSVNLQRNNLRVLGEELRAAQDRFDVGEVTRTDVALAESRVAGARNNLTTAQGNLMSAQAEYQAVVGRRIGRLAGQPRLPASPSSLEAAVALAVRTHPTILAAQHRVKAAEMAVKGASAGLGPTVTLGADAGVSEDVGSSGYGRDGSITLQLNQRIYQGGGLAAGVRRTMATRDAARGALLTAQRDVVQDVNDAYVRMQSARSSLVASAEQVRAAQVAFDGIREEATLGARTTLDVLSAEQELLNAMTAQISARSEESIAAYQLLAAQGLLTAEKLRLKVAIYDPTAYFNMVKSAPAAISKQSRQLDSVLKRLGKK</sequence>
<comment type="similarity">
    <text evidence="2">Belongs to the outer membrane factor (OMF) (TC 1.B.17) family.</text>
</comment>
<dbReference type="NCBIfam" id="TIGR01844">
    <property type="entry name" value="type_I_sec_TolC"/>
    <property type="match status" value="1"/>
</dbReference>
<evidence type="ECO:0000313" key="10">
    <source>
        <dbReference type="EMBL" id="MFC4671704.1"/>
    </source>
</evidence>
<evidence type="ECO:0000313" key="11">
    <source>
        <dbReference type="Proteomes" id="UP001595973"/>
    </source>
</evidence>
<keyword evidence="9" id="KW-0732">Signal</keyword>
<reference evidence="11" key="1">
    <citation type="journal article" date="2019" name="Int. J. Syst. Evol. Microbiol.">
        <title>The Global Catalogue of Microorganisms (GCM) 10K type strain sequencing project: providing services to taxonomists for standard genome sequencing and annotation.</title>
        <authorList>
            <consortium name="The Broad Institute Genomics Platform"/>
            <consortium name="The Broad Institute Genome Sequencing Center for Infectious Disease"/>
            <person name="Wu L."/>
            <person name="Ma J."/>
        </authorList>
    </citation>
    <scope>NUCLEOTIDE SEQUENCE [LARGE SCALE GENOMIC DNA]</scope>
    <source>
        <strain evidence="11">CGMCC 4.7283</strain>
    </source>
</reference>
<keyword evidence="6" id="KW-0472">Membrane</keyword>
<evidence type="ECO:0000256" key="2">
    <source>
        <dbReference type="ARBA" id="ARBA00007613"/>
    </source>
</evidence>
<keyword evidence="3" id="KW-0813">Transport</keyword>
<evidence type="ECO:0000256" key="4">
    <source>
        <dbReference type="ARBA" id="ARBA00022452"/>
    </source>
</evidence>
<protein>
    <submittedName>
        <fullName evidence="10">TolC family outer membrane protein</fullName>
    </submittedName>
</protein>
<keyword evidence="8" id="KW-0175">Coiled coil</keyword>
<name>A0ABV9KNV6_9RHOB</name>
<keyword evidence="11" id="KW-1185">Reference proteome</keyword>
<dbReference type="InterPro" id="IPR051906">
    <property type="entry name" value="TolC-like"/>
</dbReference>
<dbReference type="PANTHER" id="PTHR30026">
    <property type="entry name" value="OUTER MEMBRANE PROTEIN TOLC"/>
    <property type="match status" value="1"/>
</dbReference>
<keyword evidence="7" id="KW-0998">Cell outer membrane</keyword>
<feature type="signal peptide" evidence="9">
    <location>
        <begin position="1"/>
        <end position="29"/>
    </location>
</feature>
<evidence type="ECO:0000256" key="1">
    <source>
        <dbReference type="ARBA" id="ARBA00004442"/>
    </source>
</evidence>
<dbReference type="InterPro" id="IPR010130">
    <property type="entry name" value="T1SS_OMP_TolC"/>
</dbReference>
<organism evidence="10 11">
    <name type="scientific">Seohaeicola nanhaiensis</name>
    <dbReference type="NCBI Taxonomy" id="1387282"/>
    <lineage>
        <taxon>Bacteria</taxon>
        <taxon>Pseudomonadati</taxon>
        <taxon>Pseudomonadota</taxon>
        <taxon>Alphaproteobacteria</taxon>
        <taxon>Rhodobacterales</taxon>
        <taxon>Roseobacteraceae</taxon>
        <taxon>Seohaeicola</taxon>
    </lineage>
</organism>
<evidence type="ECO:0000256" key="8">
    <source>
        <dbReference type="SAM" id="Coils"/>
    </source>
</evidence>
<dbReference type="Proteomes" id="UP001595973">
    <property type="component" value="Unassembled WGS sequence"/>
</dbReference>
<feature type="chain" id="PRO_5046241995" evidence="9">
    <location>
        <begin position="30"/>
        <end position="474"/>
    </location>
</feature>
<dbReference type="Gene3D" id="1.20.1600.10">
    <property type="entry name" value="Outer membrane efflux proteins (OEP)"/>
    <property type="match status" value="1"/>
</dbReference>
<proteinExistence type="inferred from homology"/>
<dbReference type="InterPro" id="IPR003423">
    <property type="entry name" value="OMP_efflux"/>
</dbReference>
<comment type="subcellular location">
    <subcellularLocation>
        <location evidence="1">Cell outer membrane</location>
    </subcellularLocation>
</comment>
<keyword evidence="5" id="KW-0812">Transmembrane</keyword>
<keyword evidence="4" id="KW-1134">Transmembrane beta strand</keyword>
<gene>
    <name evidence="10" type="ORF">ACFO5X_24350</name>
</gene>
<dbReference type="EMBL" id="JBHSGI010000034">
    <property type="protein sequence ID" value="MFC4671704.1"/>
    <property type="molecule type" value="Genomic_DNA"/>
</dbReference>
<accession>A0ABV9KNV6</accession>
<dbReference type="PANTHER" id="PTHR30026:SF22">
    <property type="entry name" value="OUTER MEMBRANE EFFLUX PROTEIN"/>
    <property type="match status" value="1"/>
</dbReference>
<comment type="caution">
    <text evidence="10">The sequence shown here is derived from an EMBL/GenBank/DDBJ whole genome shotgun (WGS) entry which is preliminary data.</text>
</comment>
<dbReference type="SUPFAM" id="SSF56954">
    <property type="entry name" value="Outer membrane efflux proteins (OEP)"/>
    <property type="match status" value="1"/>
</dbReference>
<evidence type="ECO:0000256" key="9">
    <source>
        <dbReference type="SAM" id="SignalP"/>
    </source>
</evidence>
<evidence type="ECO:0000256" key="6">
    <source>
        <dbReference type="ARBA" id="ARBA00023136"/>
    </source>
</evidence>
<evidence type="ECO:0000256" key="3">
    <source>
        <dbReference type="ARBA" id="ARBA00022448"/>
    </source>
</evidence>
<dbReference type="Pfam" id="PF02321">
    <property type="entry name" value="OEP"/>
    <property type="match status" value="2"/>
</dbReference>
<feature type="coiled-coil region" evidence="8">
    <location>
        <begin position="122"/>
        <end position="219"/>
    </location>
</feature>